<dbReference type="GeneID" id="41994392"/>
<dbReference type="AlphaFoldDB" id="A0A366RX91"/>
<feature type="coiled-coil region" evidence="1">
    <location>
        <begin position="362"/>
        <end position="431"/>
    </location>
</feature>
<keyword evidence="3" id="KW-1185">Reference proteome</keyword>
<comment type="caution">
    <text evidence="2">The sequence shown here is derived from an EMBL/GenBank/DDBJ whole genome shotgun (WGS) entry which is preliminary data.</text>
</comment>
<dbReference type="RefSeq" id="XP_031016861.1">
    <property type="nucleotide sequence ID" value="XM_031159096.1"/>
</dbReference>
<dbReference type="EMBL" id="QKXC01000101">
    <property type="protein sequence ID" value="RBR21412.1"/>
    <property type="molecule type" value="Genomic_DNA"/>
</dbReference>
<protein>
    <submittedName>
        <fullName evidence="2">Uncharacterized protein</fullName>
    </submittedName>
</protein>
<feature type="coiled-coil region" evidence="1">
    <location>
        <begin position="163"/>
        <end position="201"/>
    </location>
</feature>
<gene>
    <name evidence="2" type="ORF">FIESC28_04949</name>
</gene>
<feature type="coiled-coil region" evidence="1">
    <location>
        <begin position="39"/>
        <end position="80"/>
    </location>
</feature>
<accession>A0A366RX91</accession>
<evidence type="ECO:0000313" key="3">
    <source>
        <dbReference type="Proteomes" id="UP000253153"/>
    </source>
</evidence>
<keyword evidence="1" id="KW-0175">Coiled coil</keyword>
<name>A0A366RX91_9HYPO</name>
<organism evidence="2 3">
    <name type="scientific">Fusarium coffeatum</name>
    <dbReference type="NCBI Taxonomy" id="231269"/>
    <lineage>
        <taxon>Eukaryota</taxon>
        <taxon>Fungi</taxon>
        <taxon>Dikarya</taxon>
        <taxon>Ascomycota</taxon>
        <taxon>Pezizomycotina</taxon>
        <taxon>Sordariomycetes</taxon>
        <taxon>Hypocreomycetidae</taxon>
        <taxon>Hypocreales</taxon>
        <taxon>Nectriaceae</taxon>
        <taxon>Fusarium</taxon>
        <taxon>Fusarium incarnatum-equiseti species complex</taxon>
    </lineage>
</organism>
<evidence type="ECO:0000313" key="2">
    <source>
        <dbReference type="EMBL" id="RBR21412.1"/>
    </source>
</evidence>
<dbReference type="Proteomes" id="UP000253153">
    <property type="component" value="Unassembled WGS sequence"/>
</dbReference>
<reference evidence="2 3" key="1">
    <citation type="submission" date="2018-06" db="EMBL/GenBank/DDBJ databases">
        <title>Fusarium incarnatum-equiseti species complex species 28.</title>
        <authorList>
            <person name="Gardiner D.M."/>
        </authorList>
    </citation>
    <scope>NUCLEOTIDE SEQUENCE [LARGE SCALE GENOMIC DNA]</scope>
    <source>
        <strain evidence="2 3">FIESC_28</strain>
    </source>
</reference>
<proteinExistence type="predicted"/>
<dbReference type="OrthoDB" id="5093778at2759"/>
<evidence type="ECO:0000256" key="1">
    <source>
        <dbReference type="SAM" id="Coils"/>
    </source>
</evidence>
<sequence>MESQRFYYASFPASLDGWLEQLPDADTRSALREVFYSAYREVDKERAEAEVAKEGHQSEIKRLEAERKALRDVKAKLDALTGGFTSRLAGLTEQMSKSSGDVTASQPTVEETLQAINDASGSENTQESVRLFSEDLTGRFETVSASVRAVVDTVNQFQVFARNVQLSNELNDTQRALDQEANKTRNELSLAQVELRLLKHRKDAAILQLQESQKDLRVRLSKATRDLEQAQPKLQQVEGDARDLEIVTTQLNVVRATVDDLRGKLAQAERVHQDCAGKLAEVHGSLGESVMVKQRLERDYHNTVMELSCLQSHKIQTLQQRSEDQRATERRELMAQLADARSRETEALNSQLKELADKTSLVESHKREADTLRMALEKAKSELADAEADIEDTEKELNQVQSQHSQSNVLVGSLQTQLQSATEKLEAQDARAAAHHVFLLDEGEIGSISKVLLELANELSGLPVIPAQEDKRLLQVVVNIEPMLHDYSVIDALMGFLESDPQGWYCLTGIISRKSKDISLALEAMSYMYQDNTALEYESLGDETVCRDHDNCILVRAVGEEESLALEFFNI</sequence>